<name>A0A4S8HY89_9BACT</name>
<evidence type="ECO:0000256" key="1">
    <source>
        <dbReference type="SAM" id="SignalP"/>
    </source>
</evidence>
<dbReference type="RefSeq" id="WP_136577034.1">
    <property type="nucleotide sequence ID" value="NZ_STFF01000002.1"/>
</dbReference>
<dbReference type="AlphaFoldDB" id="A0A4S8HY89"/>
<organism evidence="2 3">
    <name type="scientific">Niastella caeni</name>
    <dbReference type="NCBI Taxonomy" id="2569763"/>
    <lineage>
        <taxon>Bacteria</taxon>
        <taxon>Pseudomonadati</taxon>
        <taxon>Bacteroidota</taxon>
        <taxon>Chitinophagia</taxon>
        <taxon>Chitinophagales</taxon>
        <taxon>Chitinophagaceae</taxon>
        <taxon>Niastella</taxon>
    </lineage>
</organism>
<accession>A0A4S8HY89</accession>
<sequence length="171" mass="19166">MKTRLLTLLLTSVVATALAQTPPNTTVKNVVKPVSNTQTATPPPIINFENQKLQIDSLVQVAEAGQYLDHASFRGKAREGKYWVECFYSKGTREILKANYLFTTDSLNFSKTYYFKANSVIKVLDNNTTNYYQIGNVILNEQGTLANPALSKKFNELIVDTFQGLYQGLFP</sequence>
<reference evidence="2 3" key="1">
    <citation type="submission" date="2019-04" db="EMBL/GenBank/DDBJ databases">
        <title>Niastella caeni sp. nov., isolated from activated sludge.</title>
        <authorList>
            <person name="Sheng M."/>
        </authorList>
    </citation>
    <scope>NUCLEOTIDE SEQUENCE [LARGE SCALE GENOMIC DNA]</scope>
    <source>
        <strain evidence="2 3">HX-2-15</strain>
    </source>
</reference>
<dbReference type="Proteomes" id="UP000306918">
    <property type="component" value="Unassembled WGS sequence"/>
</dbReference>
<feature type="chain" id="PRO_5020849888" description="DUF4468 domain-containing protein" evidence="1">
    <location>
        <begin position="20"/>
        <end position="171"/>
    </location>
</feature>
<protein>
    <recommendedName>
        <fullName evidence="4">DUF4468 domain-containing protein</fullName>
    </recommendedName>
</protein>
<evidence type="ECO:0000313" key="2">
    <source>
        <dbReference type="EMBL" id="THU40281.1"/>
    </source>
</evidence>
<gene>
    <name evidence="2" type="ORF">FAM09_10465</name>
</gene>
<dbReference type="OrthoDB" id="663044at2"/>
<proteinExistence type="predicted"/>
<keyword evidence="3" id="KW-1185">Reference proteome</keyword>
<comment type="caution">
    <text evidence="2">The sequence shown here is derived from an EMBL/GenBank/DDBJ whole genome shotgun (WGS) entry which is preliminary data.</text>
</comment>
<feature type="signal peptide" evidence="1">
    <location>
        <begin position="1"/>
        <end position="19"/>
    </location>
</feature>
<evidence type="ECO:0008006" key="4">
    <source>
        <dbReference type="Google" id="ProtNLM"/>
    </source>
</evidence>
<keyword evidence="1" id="KW-0732">Signal</keyword>
<evidence type="ECO:0000313" key="3">
    <source>
        <dbReference type="Proteomes" id="UP000306918"/>
    </source>
</evidence>
<dbReference type="EMBL" id="STFF01000002">
    <property type="protein sequence ID" value="THU40281.1"/>
    <property type="molecule type" value="Genomic_DNA"/>
</dbReference>